<keyword evidence="3" id="KW-1185">Reference proteome</keyword>
<feature type="region of interest" description="Disordered" evidence="1">
    <location>
        <begin position="19"/>
        <end position="51"/>
    </location>
</feature>
<evidence type="ECO:0000313" key="3">
    <source>
        <dbReference type="Proteomes" id="UP000799771"/>
    </source>
</evidence>
<dbReference type="GeneID" id="54409759"/>
<dbReference type="AlphaFoldDB" id="A0A6A5ZUK8"/>
<dbReference type="Proteomes" id="UP000799771">
    <property type="component" value="Unassembled WGS sequence"/>
</dbReference>
<evidence type="ECO:0000313" key="2">
    <source>
        <dbReference type="EMBL" id="KAF2123402.1"/>
    </source>
</evidence>
<proteinExistence type="predicted"/>
<dbReference type="RefSeq" id="XP_033517796.1">
    <property type="nucleotide sequence ID" value="XM_033669327.1"/>
</dbReference>
<name>A0A6A5ZUK8_9PLEO</name>
<protein>
    <submittedName>
        <fullName evidence="2">Uncharacterized protein</fullName>
    </submittedName>
</protein>
<feature type="region of interest" description="Disordered" evidence="1">
    <location>
        <begin position="153"/>
        <end position="197"/>
    </location>
</feature>
<feature type="compositionally biased region" description="Polar residues" evidence="1">
    <location>
        <begin position="31"/>
        <end position="45"/>
    </location>
</feature>
<dbReference type="EMBL" id="ML977528">
    <property type="protein sequence ID" value="KAF2123402.1"/>
    <property type="molecule type" value="Genomic_DNA"/>
</dbReference>
<dbReference type="OrthoDB" id="3788144at2759"/>
<accession>A0A6A5ZUK8</accession>
<organism evidence="2 3">
    <name type="scientific">Dothidotthia symphoricarpi CBS 119687</name>
    <dbReference type="NCBI Taxonomy" id="1392245"/>
    <lineage>
        <taxon>Eukaryota</taxon>
        <taxon>Fungi</taxon>
        <taxon>Dikarya</taxon>
        <taxon>Ascomycota</taxon>
        <taxon>Pezizomycotina</taxon>
        <taxon>Dothideomycetes</taxon>
        <taxon>Pleosporomycetidae</taxon>
        <taxon>Pleosporales</taxon>
        <taxon>Dothidotthiaceae</taxon>
        <taxon>Dothidotthia</taxon>
    </lineage>
</organism>
<gene>
    <name evidence="2" type="ORF">P153DRAFT_371720</name>
</gene>
<sequence length="223" mass="24265">MIPRLPIISHLSLLHPSSTLQTNRSAPAATSRIQTTSIMSDNGGTKTAKASVRQGWNDKELVLIHQLHTTHPHTNSPQLVCLLNVIEHSGVALDFKVHLSRSPNRRIHTLTRYQGAPYPPGRTASGFSQKIQALQKTLKPEFDAMKAGVPFEGAATAASTPKKNATPRKRKAKADEGGDAEGTPAKKRGRAKKADLVVESELEVEMDIKPEVVDEDGVDDEIF</sequence>
<reference evidence="2" key="1">
    <citation type="journal article" date="2020" name="Stud. Mycol.">
        <title>101 Dothideomycetes genomes: a test case for predicting lifestyles and emergence of pathogens.</title>
        <authorList>
            <person name="Haridas S."/>
            <person name="Albert R."/>
            <person name="Binder M."/>
            <person name="Bloem J."/>
            <person name="Labutti K."/>
            <person name="Salamov A."/>
            <person name="Andreopoulos B."/>
            <person name="Baker S."/>
            <person name="Barry K."/>
            <person name="Bills G."/>
            <person name="Bluhm B."/>
            <person name="Cannon C."/>
            <person name="Castanera R."/>
            <person name="Culley D."/>
            <person name="Daum C."/>
            <person name="Ezra D."/>
            <person name="Gonzalez J."/>
            <person name="Henrissat B."/>
            <person name="Kuo A."/>
            <person name="Liang C."/>
            <person name="Lipzen A."/>
            <person name="Lutzoni F."/>
            <person name="Magnuson J."/>
            <person name="Mondo S."/>
            <person name="Nolan M."/>
            <person name="Ohm R."/>
            <person name="Pangilinan J."/>
            <person name="Park H.-J."/>
            <person name="Ramirez L."/>
            <person name="Alfaro M."/>
            <person name="Sun H."/>
            <person name="Tritt A."/>
            <person name="Yoshinaga Y."/>
            <person name="Zwiers L.-H."/>
            <person name="Turgeon B."/>
            <person name="Goodwin S."/>
            <person name="Spatafora J."/>
            <person name="Crous P."/>
            <person name="Grigoriev I."/>
        </authorList>
    </citation>
    <scope>NUCLEOTIDE SEQUENCE</scope>
    <source>
        <strain evidence="2">CBS 119687</strain>
    </source>
</reference>
<evidence type="ECO:0000256" key="1">
    <source>
        <dbReference type="SAM" id="MobiDB-lite"/>
    </source>
</evidence>